<keyword evidence="1" id="KW-0675">Receptor</keyword>
<reference evidence="1 2" key="1">
    <citation type="submission" date="2019-04" db="EMBL/GenBank/DDBJ databases">
        <title>Draft genome of the big-headed turtle Platysternon megacephalum.</title>
        <authorList>
            <person name="Gong S."/>
        </authorList>
    </citation>
    <scope>NUCLEOTIDE SEQUENCE [LARGE SCALE GENOMIC DNA]</scope>
    <source>
        <strain evidence="1">DO16091913</strain>
        <tissue evidence="1">Muscle</tissue>
    </source>
</reference>
<proteinExistence type="predicted"/>
<evidence type="ECO:0000313" key="1">
    <source>
        <dbReference type="EMBL" id="TFK08380.1"/>
    </source>
</evidence>
<dbReference type="Proteomes" id="UP000297703">
    <property type="component" value="Unassembled WGS sequence"/>
</dbReference>
<dbReference type="STRING" id="55544.A0A4D9EQG0"/>
<protein>
    <submittedName>
        <fullName evidence="1">Aryl hydrocarbon receptor repressor</fullName>
    </submittedName>
</protein>
<evidence type="ECO:0000313" key="2">
    <source>
        <dbReference type="Proteomes" id="UP000297703"/>
    </source>
</evidence>
<comment type="caution">
    <text evidence="1">The sequence shown here is derived from an EMBL/GenBank/DDBJ whole genome shotgun (WGS) entry which is preliminary data.</text>
</comment>
<name>A0A4D9EQG0_9SAUR</name>
<dbReference type="EMBL" id="QXTE01000070">
    <property type="protein sequence ID" value="TFK08380.1"/>
    <property type="molecule type" value="Genomic_DNA"/>
</dbReference>
<accession>A0A4D9EQG0</accession>
<organism evidence="1 2">
    <name type="scientific">Platysternon megacephalum</name>
    <name type="common">big-headed turtle</name>
    <dbReference type="NCBI Taxonomy" id="55544"/>
    <lineage>
        <taxon>Eukaryota</taxon>
        <taxon>Metazoa</taxon>
        <taxon>Chordata</taxon>
        <taxon>Craniata</taxon>
        <taxon>Vertebrata</taxon>
        <taxon>Euteleostomi</taxon>
        <taxon>Archelosauria</taxon>
        <taxon>Testudinata</taxon>
        <taxon>Testudines</taxon>
        <taxon>Cryptodira</taxon>
        <taxon>Durocryptodira</taxon>
        <taxon>Testudinoidea</taxon>
        <taxon>Platysternidae</taxon>
        <taxon>Platysternon</taxon>
    </lineage>
</organism>
<gene>
    <name evidence="1" type="ORF">DR999_PMT08796</name>
</gene>
<dbReference type="AlphaFoldDB" id="A0A4D9EQG0"/>
<reference evidence="1 2" key="2">
    <citation type="submission" date="2019-04" db="EMBL/GenBank/DDBJ databases">
        <title>The genome sequence of big-headed turtle.</title>
        <authorList>
            <person name="Gong S."/>
        </authorList>
    </citation>
    <scope>NUCLEOTIDE SEQUENCE [LARGE SCALE GENOMIC DNA]</scope>
    <source>
        <strain evidence="1">DO16091913</strain>
        <tissue evidence="1">Muscle</tissue>
    </source>
</reference>
<keyword evidence="2" id="KW-1185">Reference proteome</keyword>
<sequence>MGELRAASQKRTRKFGGGSRCCCCLSCPCCCPLPRPPSPRPRGLHGSNSSNYRRLAANFEEILRRRLRTRLGPAWCPPSSKNEITAISAQRKVSQGAEDLMLTVSNWDWNDVILLFVVLRLVVLLFFSKKETFTKYQGIKLCIDYFECIFIPCYCVLGT</sequence>